<reference evidence="2" key="2">
    <citation type="submission" date="2015-06" db="UniProtKB">
        <authorList>
            <consortium name="EnsemblProtists"/>
        </authorList>
    </citation>
    <scope>IDENTIFICATION</scope>
    <source>
        <strain evidence="2">Emoy2</strain>
    </source>
</reference>
<dbReference type="VEuPathDB" id="FungiDB:HpaG804351"/>
<dbReference type="InParanoid" id="M4BDI4"/>
<accession>M4BDI4</accession>
<sequence>MAGLAVAAVLLGSGTSAMSEMSGARGWMRMNRLDWLYLWFLQVGKGFIGLYSIFVKQRGIT</sequence>
<organism evidence="2 3">
    <name type="scientific">Hyaloperonospora arabidopsidis (strain Emoy2)</name>
    <name type="common">Downy mildew agent</name>
    <name type="synonym">Peronospora arabidopsidis</name>
    <dbReference type="NCBI Taxonomy" id="559515"/>
    <lineage>
        <taxon>Eukaryota</taxon>
        <taxon>Sar</taxon>
        <taxon>Stramenopiles</taxon>
        <taxon>Oomycota</taxon>
        <taxon>Peronosporomycetes</taxon>
        <taxon>Peronosporales</taxon>
        <taxon>Peronosporaceae</taxon>
        <taxon>Hyaloperonospora</taxon>
    </lineage>
</organism>
<dbReference type="HOGENOM" id="CLU_2927509_0_0_1"/>
<keyword evidence="1" id="KW-1133">Transmembrane helix</keyword>
<dbReference type="Proteomes" id="UP000011713">
    <property type="component" value="Unassembled WGS sequence"/>
</dbReference>
<proteinExistence type="predicted"/>
<evidence type="ECO:0000256" key="1">
    <source>
        <dbReference type="SAM" id="Phobius"/>
    </source>
</evidence>
<protein>
    <submittedName>
        <fullName evidence="2">Uncharacterized protein</fullName>
    </submittedName>
</protein>
<dbReference type="AlphaFoldDB" id="M4BDI4"/>
<dbReference type="EMBL" id="JH598161">
    <property type="status" value="NOT_ANNOTATED_CDS"/>
    <property type="molecule type" value="Genomic_DNA"/>
</dbReference>
<reference evidence="3" key="1">
    <citation type="journal article" date="2010" name="Science">
        <title>Signatures of adaptation to obligate biotrophy in the Hyaloperonospora arabidopsidis genome.</title>
        <authorList>
            <person name="Baxter L."/>
            <person name="Tripathy S."/>
            <person name="Ishaque N."/>
            <person name="Boot N."/>
            <person name="Cabral A."/>
            <person name="Kemen E."/>
            <person name="Thines M."/>
            <person name="Ah-Fong A."/>
            <person name="Anderson R."/>
            <person name="Badejoko W."/>
            <person name="Bittner-Eddy P."/>
            <person name="Boore J.L."/>
            <person name="Chibucos M.C."/>
            <person name="Coates M."/>
            <person name="Dehal P."/>
            <person name="Delehaunty K."/>
            <person name="Dong S."/>
            <person name="Downton P."/>
            <person name="Dumas B."/>
            <person name="Fabro G."/>
            <person name="Fronick C."/>
            <person name="Fuerstenberg S.I."/>
            <person name="Fulton L."/>
            <person name="Gaulin E."/>
            <person name="Govers F."/>
            <person name="Hughes L."/>
            <person name="Humphray S."/>
            <person name="Jiang R.H."/>
            <person name="Judelson H."/>
            <person name="Kamoun S."/>
            <person name="Kyung K."/>
            <person name="Meijer H."/>
            <person name="Minx P."/>
            <person name="Morris P."/>
            <person name="Nelson J."/>
            <person name="Phuntumart V."/>
            <person name="Qutob D."/>
            <person name="Rehmany A."/>
            <person name="Rougon-Cardoso A."/>
            <person name="Ryden P."/>
            <person name="Torto-Alalibo T."/>
            <person name="Studholme D."/>
            <person name="Wang Y."/>
            <person name="Win J."/>
            <person name="Wood J."/>
            <person name="Clifton S.W."/>
            <person name="Rogers J."/>
            <person name="Van den Ackerveken G."/>
            <person name="Jones J.D."/>
            <person name="McDowell J.M."/>
            <person name="Beynon J."/>
            <person name="Tyler B.M."/>
        </authorList>
    </citation>
    <scope>NUCLEOTIDE SEQUENCE [LARGE SCALE GENOMIC DNA]</scope>
    <source>
        <strain evidence="3">Emoy2</strain>
    </source>
</reference>
<evidence type="ECO:0000313" key="2">
    <source>
        <dbReference type="EnsemblProtists" id="HpaP804351"/>
    </source>
</evidence>
<dbReference type="EnsemblProtists" id="HpaT804351">
    <property type="protein sequence ID" value="HpaP804351"/>
    <property type="gene ID" value="HpaG804351"/>
</dbReference>
<keyword evidence="3" id="KW-1185">Reference proteome</keyword>
<keyword evidence="1" id="KW-0472">Membrane</keyword>
<keyword evidence="1" id="KW-0812">Transmembrane</keyword>
<name>M4BDI4_HYAAE</name>
<evidence type="ECO:0000313" key="3">
    <source>
        <dbReference type="Proteomes" id="UP000011713"/>
    </source>
</evidence>
<feature type="transmembrane region" description="Helical" evidence="1">
    <location>
        <begin position="35"/>
        <end position="55"/>
    </location>
</feature>